<dbReference type="CDD" id="cd00090">
    <property type="entry name" value="HTH_ARSR"/>
    <property type="match status" value="1"/>
</dbReference>
<dbReference type="STRING" id="519442.Huta_2910"/>
<dbReference type="AlphaFoldDB" id="C7NRW6"/>
<dbReference type="SUPFAM" id="SSF46785">
    <property type="entry name" value="Winged helix' DNA-binding domain"/>
    <property type="match status" value="2"/>
</dbReference>
<dbReference type="InterPro" id="IPR056504">
    <property type="entry name" value="HTH_HVO_0163_N"/>
</dbReference>
<dbReference type="PANTHER" id="PTHR36216:SF1">
    <property type="entry name" value="HTH ARSR-TYPE DOMAIN-CONTAINING PROTEIN"/>
    <property type="match status" value="1"/>
</dbReference>
<dbReference type="Pfam" id="PF24266">
    <property type="entry name" value="HTH_HVO_0163_N"/>
    <property type="match status" value="1"/>
</dbReference>
<dbReference type="eggNOG" id="arCOG02611">
    <property type="taxonomic scope" value="Archaea"/>
</dbReference>
<dbReference type="HOGENOM" id="CLU_109676_0_0_2"/>
<dbReference type="GeneID" id="8385219"/>
<feature type="domain" description="HVO-0163 N-terminal HTH" evidence="1">
    <location>
        <begin position="41"/>
        <end position="106"/>
    </location>
</feature>
<dbReference type="KEGG" id="hut:Huta_2910"/>
<organism evidence="2 3">
    <name type="scientific">Halorhabdus utahensis (strain DSM 12940 / JCM 11049 / AX-2)</name>
    <dbReference type="NCBI Taxonomy" id="519442"/>
    <lineage>
        <taxon>Archaea</taxon>
        <taxon>Methanobacteriati</taxon>
        <taxon>Methanobacteriota</taxon>
        <taxon>Stenosarchaea group</taxon>
        <taxon>Halobacteria</taxon>
        <taxon>Halobacteriales</taxon>
        <taxon>Haloarculaceae</taxon>
        <taxon>Halorhabdus</taxon>
    </lineage>
</organism>
<dbReference type="Pfam" id="PF12840">
    <property type="entry name" value="HTH_20"/>
    <property type="match status" value="1"/>
</dbReference>
<dbReference type="OrthoDB" id="156316at2157"/>
<dbReference type="InterPro" id="IPR036388">
    <property type="entry name" value="WH-like_DNA-bd_sf"/>
</dbReference>
<dbReference type="Gene3D" id="1.10.10.10">
    <property type="entry name" value="Winged helix-like DNA-binding domain superfamily/Winged helix DNA-binding domain"/>
    <property type="match status" value="2"/>
</dbReference>
<evidence type="ECO:0000259" key="1">
    <source>
        <dbReference type="Pfam" id="PF24266"/>
    </source>
</evidence>
<evidence type="ECO:0000313" key="2">
    <source>
        <dbReference type="EMBL" id="ACV13071.1"/>
    </source>
</evidence>
<keyword evidence="3" id="KW-1185">Reference proteome</keyword>
<proteinExistence type="predicted"/>
<gene>
    <name evidence="2" type="ordered locus">Huta_2910</name>
</gene>
<reference evidence="2 3" key="1">
    <citation type="journal article" date="2009" name="Stand. Genomic Sci.">
        <title>Complete genome sequence of Halorhabdus utahensis type strain (AX-2).</title>
        <authorList>
            <person name="Anderson I."/>
            <person name="Tindall B.J."/>
            <person name="Pomrenke H."/>
            <person name="Goker M."/>
            <person name="Lapidus A."/>
            <person name="Nolan M."/>
            <person name="Copeland A."/>
            <person name="Glavina Del Rio T."/>
            <person name="Chen F."/>
            <person name="Tice H."/>
            <person name="Cheng J.F."/>
            <person name="Lucas S."/>
            <person name="Chertkov O."/>
            <person name="Bruce D."/>
            <person name="Brettin T."/>
            <person name="Detter J.C."/>
            <person name="Han C."/>
            <person name="Goodwin L."/>
            <person name="Land M."/>
            <person name="Hauser L."/>
            <person name="Chang Y.J."/>
            <person name="Jeffries C.D."/>
            <person name="Pitluck S."/>
            <person name="Pati A."/>
            <person name="Mavromatis K."/>
            <person name="Ivanova N."/>
            <person name="Ovchinnikova G."/>
            <person name="Chen A."/>
            <person name="Palaniappan K."/>
            <person name="Chain P."/>
            <person name="Rohde M."/>
            <person name="Bristow J."/>
            <person name="Eisen J.A."/>
            <person name="Markowitz V."/>
            <person name="Hugenholtz P."/>
            <person name="Kyrpides N.C."/>
            <person name="Klenk H.P."/>
        </authorList>
    </citation>
    <scope>NUCLEOTIDE SEQUENCE [LARGE SCALE GENOMIC DNA]</scope>
    <source>
        <strain evidence="3">DSM 12940 / JCM 11049 / AX-2</strain>
    </source>
</reference>
<name>C7NRW6_HALUD</name>
<dbReference type="InterPro" id="IPR036390">
    <property type="entry name" value="WH_DNA-bd_sf"/>
</dbReference>
<dbReference type="Proteomes" id="UP000002071">
    <property type="component" value="Chromosome"/>
</dbReference>
<dbReference type="InterPro" id="IPR011991">
    <property type="entry name" value="ArsR-like_HTH"/>
</dbReference>
<accession>C7NRW6</accession>
<protein>
    <submittedName>
        <fullName evidence="2">Transcriptional regulator, ArsR family</fullName>
    </submittedName>
</protein>
<dbReference type="PANTHER" id="PTHR36216">
    <property type="entry name" value="TRANSCRIPTIONAL REGULATOR, TRMB"/>
    <property type="match status" value="1"/>
</dbReference>
<sequence length="200" mass="21915">MPGDGVDESKRATLRRFAALGAASPLVRLADSSSDSTAPGAIAGYLSATPGAHFSKLRDDLQLGTGETQHHLRTLLQEDAIESQRDGEYRRFFPADRFSEFERTALGYLRRDTARGMIVELLRDPSATAKELADRLDVSNPTISKHATQLEEAGLLTRESGYGLRQPETLLMLVVRYAESFGENAIEFAAEADEHVAYDG</sequence>
<dbReference type="RefSeq" id="WP_015790633.1">
    <property type="nucleotide sequence ID" value="NC_013158.1"/>
</dbReference>
<evidence type="ECO:0000313" key="3">
    <source>
        <dbReference type="Proteomes" id="UP000002071"/>
    </source>
</evidence>
<dbReference type="EMBL" id="CP001687">
    <property type="protein sequence ID" value="ACV13071.1"/>
    <property type="molecule type" value="Genomic_DNA"/>
</dbReference>